<dbReference type="InterPro" id="IPR035595">
    <property type="entry name" value="UDP_glycos_trans_CS"/>
</dbReference>
<dbReference type="FunFam" id="3.40.50.2000:FF:000078">
    <property type="entry name" value="Glycosyltransferase"/>
    <property type="match status" value="1"/>
</dbReference>
<dbReference type="InterPro" id="IPR002213">
    <property type="entry name" value="UDP_glucos_trans"/>
</dbReference>
<gene>
    <name evidence="7" type="ORF">ACMD2_23885</name>
</gene>
<proteinExistence type="inferred from homology"/>
<comment type="similarity">
    <text evidence="1 4">Belongs to the UDP-glycosyltransferase family.</text>
</comment>
<evidence type="ECO:0000313" key="8">
    <source>
        <dbReference type="Proteomes" id="UP000092600"/>
    </source>
</evidence>
<dbReference type="GO" id="GO:0080043">
    <property type="term" value="F:quercetin 3-O-glucosyltransferase activity"/>
    <property type="evidence" value="ECO:0007669"/>
    <property type="project" value="TreeGrafter"/>
</dbReference>
<dbReference type="PANTHER" id="PTHR11926:SF986">
    <property type="entry name" value="UDP-GLYCOSYLTRANSFERASE 84A1"/>
    <property type="match status" value="1"/>
</dbReference>
<evidence type="ECO:0000256" key="3">
    <source>
        <dbReference type="ARBA" id="ARBA00022679"/>
    </source>
</evidence>
<organism evidence="7 8">
    <name type="scientific">Ananas comosus</name>
    <name type="common">Pineapple</name>
    <name type="synonym">Ananas ananas</name>
    <dbReference type="NCBI Taxonomy" id="4615"/>
    <lineage>
        <taxon>Eukaryota</taxon>
        <taxon>Viridiplantae</taxon>
        <taxon>Streptophyta</taxon>
        <taxon>Embryophyta</taxon>
        <taxon>Tracheophyta</taxon>
        <taxon>Spermatophyta</taxon>
        <taxon>Magnoliopsida</taxon>
        <taxon>Liliopsida</taxon>
        <taxon>Poales</taxon>
        <taxon>Bromeliaceae</taxon>
        <taxon>Bromelioideae</taxon>
        <taxon>Ananas</taxon>
    </lineage>
</organism>
<dbReference type="GO" id="GO:0080044">
    <property type="term" value="F:quercetin 7-O-glucosyltransferase activity"/>
    <property type="evidence" value="ECO:0007669"/>
    <property type="project" value="TreeGrafter"/>
</dbReference>
<dbReference type="Proteomes" id="UP000092600">
    <property type="component" value="Unassembled WGS sequence"/>
</dbReference>
<evidence type="ECO:0000313" key="7">
    <source>
        <dbReference type="EMBL" id="OAY63724.1"/>
    </source>
</evidence>
<evidence type="ECO:0000256" key="5">
    <source>
        <dbReference type="RuleBase" id="RU362057"/>
    </source>
</evidence>
<feature type="region of interest" description="Disordered" evidence="6">
    <location>
        <begin position="467"/>
        <end position="487"/>
    </location>
</feature>
<evidence type="ECO:0000256" key="1">
    <source>
        <dbReference type="ARBA" id="ARBA00009995"/>
    </source>
</evidence>
<accession>A0A199UG59</accession>
<dbReference type="STRING" id="4615.A0A199UG59"/>
<dbReference type="CDD" id="cd03784">
    <property type="entry name" value="GT1_Gtf-like"/>
    <property type="match status" value="1"/>
</dbReference>
<name>A0A199UG59_ANACO</name>
<dbReference type="EMBL" id="LSRQ01008322">
    <property type="protein sequence ID" value="OAY63724.1"/>
    <property type="molecule type" value="Genomic_DNA"/>
</dbReference>
<comment type="caution">
    <text evidence="7">The sequence shown here is derived from an EMBL/GenBank/DDBJ whole genome shotgun (WGS) entry which is preliminary data.</text>
</comment>
<dbReference type="PROSITE" id="PS00375">
    <property type="entry name" value="UDPGT"/>
    <property type="match status" value="1"/>
</dbReference>
<evidence type="ECO:0000256" key="2">
    <source>
        <dbReference type="ARBA" id="ARBA00022676"/>
    </source>
</evidence>
<evidence type="ECO:0000256" key="6">
    <source>
        <dbReference type="SAM" id="MobiDB-lite"/>
    </source>
</evidence>
<evidence type="ECO:0000256" key="4">
    <source>
        <dbReference type="RuleBase" id="RU003718"/>
    </source>
</evidence>
<dbReference type="AlphaFoldDB" id="A0A199UG59"/>
<dbReference type="Gene3D" id="3.40.50.2000">
    <property type="entry name" value="Glycogen Phosphorylase B"/>
    <property type="match status" value="2"/>
</dbReference>
<sequence length="487" mass="51784">MGEDSLSSSSSSSSAAAATSPHVLLIAFPGQGHVNPVLRLARRLAAKGLLVTFTSTSDIGARLLSSSSSDVSPLPNFRFDFLSDQPSGPLAALDDLMRHLASAGPPSLAALLRRQTVPVTCVVGSPFLPWALDVADGLGIPAAVLWVQSCAVFSAYYHYHHRLAAFPLSDSDPPVSLPGLPPLSAADVPSFLHPSNPYKLLADTILASFGNLGKARWLLANSFNELEHDAIAAFSSLRPLTPVGPLTDPFRGDLLTPADDCMSWLDAQERQSVAYVSVGSVVVLTADEMAEMAWGLRDSGRPFLWVVRQESRGLLPEDFLEGLTTTEGDVGRRGFVVGWSPQDRVLSHPAVGCFLTHCGWNSTLEALSAGLPVIAFPQWGDQVTNAKFLVDVYGVGVRLPAPVEREAVRRCVEAVMGAGPEVEGMRARAAKWKEVAAAAVAEGGSSDRNIQNFADELRRIVVSGTSETTSSNVCSGDNNDTTEESIK</sequence>
<protein>
    <recommendedName>
        <fullName evidence="5">Glycosyltransferase</fullName>
        <ecNumber evidence="5">2.4.1.-</ecNumber>
    </recommendedName>
</protein>
<keyword evidence="2 4" id="KW-0328">Glycosyltransferase</keyword>
<dbReference type="SUPFAM" id="SSF53756">
    <property type="entry name" value="UDP-Glycosyltransferase/glycogen phosphorylase"/>
    <property type="match status" value="1"/>
</dbReference>
<reference evidence="7 8" key="1">
    <citation type="journal article" date="2016" name="DNA Res.">
        <title>The draft genome of MD-2 pineapple using hybrid error correction of long reads.</title>
        <authorList>
            <person name="Redwan R.M."/>
            <person name="Saidin A."/>
            <person name="Kumar S.V."/>
        </authorList>
    </citation>
    <scope>NUCLEOTIDE SEQUENCE [LARGE SCALE GENOMIC DNA]</scope>
    <source>
        <strain evidence="8">cv. MD2</strain>
        <tissue evidence="7">Leaf</tissue>
    </source>
</reference>
<keyword evidence="3 4" id="KW-0808">Transferase</keyword>
<dbReference type="EC" id="2.4.1.-" evidence="5"/>
<dbReference type="Pfam" id="PF00201">
    <property type="entry name" value="UDPGT"/>
    <property type="match status" value="1"/>
</dbReference>
<dbReference type="PANTHER" id="PTHR11926">
    <property type="entry name" value="GLUCOSYL/GLUCURONOSYL TRANSFERASES"/>
    <property type="match status" value="1"/>
</dbReference>
<feature type="compositionally biased region" description="Polar residues" evidence="6">
    <location>
        <begin position="467"/>
        <end position="479"/>
    </location>
</feature>